<protein>
    <submittedName>
        <fullName evidence="1">Uncharacterized protein</fullName>
    </submittedName>
</protein>
<comment type="caution">
    <text evidence="1">The sequence shown here is derived from an EMBL/GenBank/DDBJ whole genome shotgun (WGS) entry which is preliminary data.</text>
</comment>
<gene>
    <name evidence="1" type="ORF">EWV53_02655</name>
</gene>
<accession>A0A552Q9F5</accession>
<proteinExistence type="predicted"/>
<evidence type="ECO:0000313" key="1">
    <source>
        <dbReference type="EMBL" id="TRV65843.1"/>
    </source>
</evidence>
<organism evidence="1 2">
    <name type="scientific">Microcystis panniformis Mp_MB_F_20051200_S9</name>
    <dbReference type="NCBI Taxonomy" id="2486223"/>
    <lineage>
        <taxon>Bacteria</taxon>
        <taxon>Bacillati</taxon>
        <taxon>Cyanobacteriota</taxon>
        <taxon>Cyanophyceae</taxon>
        <taxon>Oscillatoriophycideae</taxon>
        <taxon>Chroococcales</taxon>
        <taxon>Microcystaceae</taxon>
        <taxon>Microcystis</taxon>
    </lineage>
</organism>
<evidence type="ECO:0000313" key="2">
    <source>
        <dbReference type="Proteomes" id="UP000317165"/>
    </source>
</evidence>
<name>A0A552Q9F5_9CHRO</name>
<dbReference type="AlphaFoldDB" id="A0A552Q9F5"/>
<reference evidence="1 2" key="1">
    <citation type="submission" date="2019-01" db="EMBL/GenBank/DDBJ databases">
        <title>Coherence of Microcystis species and biogeography revealed through population genomics.</title>
        <authorList>
            <person name="Perez-Carrascal O.M."/>
            <person name="Terrat Y."/>
            <person name="Giani A."/>
            <person name="Fortin N."/>
            <person name="Tromas N."/>
            <person name="Shapiro B.J."/>
        </authorList>
    </citation>
    <scope>NUCLEOTIDE SEQUENCE [LARGE SCALE GENOMIC DNA]</scope>
    <source>
        <strain evidence="1">Mp_MB_F_20051200_S9</strain>
    </source>
</reference>
<sequence>MLETLLIPSTAQVMAFVNGEVQLYGHPQKFIYLRIGNSPTSKIIEILRDNFLIIIKFYNSETESMLILS</sequence>
<dbReference type="Proteomes" id="UP000317165">
    <property type="component" value="Unassembled WGS sequence"/>
</dbReference>
<dbReference type="EMBL" id="SFAC01000032">
    <property type="protein sequence ID" value="TRV65843.1"/>
    <property type="molecule type" value="Genomic_DNA"/>
</dbReference>